<dbReference type="EMBL" id="OBQK01000008">
    <property type="protein sequence ID" value="SOC56535.1"/>
    <property type="molecule type" value="Genomic_DNA"/>
</dbReference>
<evidence type="ECO:0000259" key="12">
    <source>
        <dbReference type="Pfam" id="PF07730"/>
    </source>
</evidence>
<dbReference type="Pfam" id="PF07730">
    <property type="entry name" value="HisKA_3"/>
    <property type="match status" value="1"/>
</dbReference>
<dbReference type="RefSeq" id="WP_097188568.1">
    <property type="nucleotide sequence ID" value="NZ_OBQK01000008.1"/>
</dbReference>
<accession>A0A285VR69</accession>
<dbReference type="PANTHER" id="PTHR24421:SF10">
    <property type="entry name" value="NITRATE_NITRITE SENSOR PROTEIN NARQ"/>
    <property type="match status" value="1"/>
</dbReference>
<dbReference type="GO" id="GO:0046983">
    <property type="term" value="F:protein dimerization activity"/>
    <property type="evidence" value="ECO:0007669"/>
    <property type="project" value="InterPro"/>
</dbReference>
<dbReference type="InterPro" id="IPR055558">
    <property type="entry name" value="DUF7134"/>
</dbReference>
<feature type="transmembrane region" description="Helical" evidence="11">
    <location>
        <begin position="366"/>
        <end position="385"/>
    </location>
</feature>
<feature type="domain" description="Signal transduction histidine kinase subgroup 3 dimerisation and phosphoacceptor" evidence="12">
    <location>
        <begin position="416"/>
        <end position="477"/>
    </location>
</feature>
<sequence>MDRRTVAVALLAAAGVLPVLAVAQGWGWYLEGPLLILLAVLGGYAAGLWLPRWAAVAGGVLAVTGLVLANQLQDAEYHWIDDTVFFLVIVGGPATAGAAVALRARQLRTLEALRARLDEQERTEVAAARLEEQTRVQEQLHARLAERIAGIAVRAEGARRTVDLSQDAFVELETEARGVLDQLRAVLGSLREEPADPSVVAATDRSSRDGTDVPARDAAYPAREGAHPAREGAHPLPGSRPTRLDVALAVVLGGALAVETLVSSVARGPASANVLAALVVTAPLVLRRRRPVLAVGGTTLAAALMSLALTPVSATVTGVAVTAVVFYSVGAWCRGRSVLVGLAVAVAGTLLVGVAAGVAADEGGGQAPVVVAWGLGAAVLGRVTAGWQERVRRTEEVVAALREGRGVALRLARARERQALASELHDTVAHAMTVVCLQAGARRRVAKDSVDSVDAGATLATIAAAATSSLEELREGLDASGAGERPLDPSRVVALGRRVGVDVDVTGPAPAVTGPVATLGLRVLREALVNAARHAPGATAHVAMDGAGGSLRIEVEDDGGTGGSLMTGSGSGLVGLADTVRDAGGSLEWGPRPTGGFRVSARIPGGAPVTAAPAEVGYAAAAQEALP</sequence>
<feature type="transmembrane region" description="Helical" evidence="11">
    <location>
        <begin position="315"/>
        <end position="332"/>
    </location>
</feature>
<keyword evidence="5" id="KW-0547">Nucleotide-binding</keyword>
<evidence type="ECO:0000259" key="13">
    <source>
        <dbReference type="Pfam" id="PF23539"/>
    </source>
</evidence>
<dbReference type="Pfam" id="PF23539">
    <property type="entry name" value="DUF7134"/>
    <property type="match status" value="1"/>
</dbReference>
<dbReference type="InterPro" id="IPR036890">
    <property type="entry name" value="HATPase_C_sf"/>
</dbReference>
<keyword evidence="3" id="KW-0597">Phosphoprotein</keyword>
<dbReference type="InterPro" id="IPR011712">
    <property type="entry name" value="Sig_transdc_His_kin_sub3_dim/P"/>
</dbReference>
<gene>
    <name evidence="14" type="ORF">SAMN05421879_10820</name>
</gene>
<keyword evidence="15" id="KW-1185">Reference proteome</keyword>
<dbReference type="GO" id="GO:0005524">
    <property type="term" value="F:ATP binding"/>
    <property type="evidence" value="ECO:0007669"/>
    <property type="project" value="UniProtKB-KW"/>
</dbReference>
<keyword evidence="8" id="KW-0902">Two-component regulatory system</keyword>
<keyword evidence="6 14" id="KW-0418">Kinase</keyword>
<reference evidence="15" key="1">
    <citation type="submission" date="2017-08" db="EMBL/GenBank/DDBJ databases">
        <authorList>
            <person name="Varghese N."/>
            <person name="Submissions S."/>
        </authorList>
    </citation>
    <scope>NUCLEOTIDE SEQUENCE [LARGE SCALE GENOMIC DNA]</scope>
    <source>
        <strain evidence="15">USBA17B2</strain>
    </source>
</reference>
<dbReference type="PANTHER" id="PTHR24421">
    <property type="entry name" value="NITRATE/NITRITE SENSOR PROTEIN NARX-RELATED"/>
    <property type="match status" value="1"/>
</dbReference>
<feature type="coiled-coil region" evidence="9">
    <location>
        <begin position="103"/>
        <end position="130"/>
    </location>
</feature>
<protein>
    <recommendedName>
        <fullName evidence="2">histidine kinase</fullName>
        <ecNumber evidence="2">2.7.13.3</ecNumber>
    </recommendedName>
</protein>
<feature type="transmembrane region" description="Helical" evidence="11">
    <location>
        <begin position="339"/>
        <end position="360"/>
    </location>
</feature>
<keyword evidence="11" id="KW-1133">Transmembrane helix</keyword>
<dbReference type="SUPFAM" id="SSF55874">
    <property type="entry name" value="ATPase domain of HSP90 chaperone/DNA topoisomerase II/histidine kinase"/>
    <property type="match status" value="1"/>
</dbReference>
<feature type="compositionally biased region" description="Basic and acidic residues" evidence="10">
    <location>
        <begin position="205"/>
        <end position="215"/>
    </location>
</feature>
<feature type="transmembrane region" description="Helical" evidence="11">
    <location>
        <begin position="55"/>
        <end position="72"/>
    </location>
</feature>
<dbReference type="GO" id="GO:0000155">
    <property type="term" value="F:phosphorelay sensor kinase activity"/>
    <property type="evidence" value="ECO:0007669"/>
    <property type="project" value="InterPro"/>
</dbReference>
<keyword evidence="7" id="KW-0067">ATP-binding</keyword>
<name>A0A285VR69_9MICO</name>
<evidence type="ECO:0000256" key="11">
    <source>
        <dbReference type="SAM" id="Phobius"/>
    </source>
</evidence>
<dbReference type="InterPro" id="IPR050482">
    <property type="entry name" value="Sensor_HK_TwoCompSys"/>
</dbReference>
<dbReference type="EC" id="2.7.13.3" evidence="2"/>
<evidence type="ECO:0000256" key="4">
    <source>
        <dbReference type="ARBA" id="ARBA00022679"/>
    </source>
</evidence>
<keyword evidence="4" id="KW-0808">Transferase</keyword>
<evidence type="ECO:0000256" key="1">
    <source>
        <dbReference type="ARBA" id="ARBA00000085"/>
    </source>
</evidence>
<feature type="transmembrane region" description="Helical" evidence="11">
    <location>
        <begin position="84"/>
        <end position="104"/>
    </location>
</feature>
<evidence type="ECO:0000313" key="14">
    <source>
        <dbReference type="EMBL" id="SOC56535.1"/>
    </source>
</evidence>
<evidence type="ECO:0000256" key="6">
    <source>
        <dbReference type="ARBA" id="ARBA00022777"/>
    </source>
</evidence>
<dbReference type="Gene3D" id="1.20.5.1930">
    <property type="match status" value="1"/>
</dbReference>
<evidence type="ECO:0000256" key="5">
    <source>
        <dbReference type="ARBA" id="ARBA00022741"/>
    </source>
</evidence>
<evidence type="ECO:0000256" key="2">
    <source>
        <dbReference type="ARBA" id="ARBA00012438"/>
    </source>
</evidence>
<comment type="catalytic activity">
    <reaction evidence="1">
        <text>ATP + protein L-histidine = ADP + protein N-phospho-L-histidine.</text>
        <dbReference type="EC" id="2.7.13.3"/>
    </reaction>
</comment>
<dbReference type="Proteomes" id="UP000219688">
    <property type="component" value="Unassembled WGS sequence"/>
</dbReference>
<evidence type="ECO:0000256" key="9">
    <source>
        <dbReference type="SAM" id="Coils"/>
    </source>
</evidence>
<keyword evidence="9" id="KW-0175">Coiled coil</keyword>
<organism evidence="14 15">
    <name type="scientific">Ornithinimicrobium cerasi</name>
    <dbReference type="NCBI Taxonomy" id="2248773"/>
    <lineage>
        <taxon>Bacteria</taxon>
        <taxon>Bacillati</taxon>
        <taxon>Actinomycetota</taxon>
        <taxon>Actinomycetes</taxon>
        <taxon>Micrococcales</taxon>
        <taxon>Ornithinimicrobiaceae</taxon>
        <taxon>Ornithinimicrobium</taxon>
    </lineage>
</organism>
<keyword evidence="11" id="KW-0472">Membrane</keyword>
<evidence type="ECO:0000256" key="10">
    <source>
        <dbReference type="SAM" id="MobiDB-lite"/>
    </source>
</evidence>
<dbReference type="GO" id="GO:0016020">
    <property type="term" value="C:membrane"/>
    <property type="evidence" value="ECO:0007669"/>
    <property type="project" value="InterPro"/>
</dbReference>
<feature type="domain" description="DUF7134" evidence="13">
    <location>
        <begin position="240"/>
        <end position="393"/>
    </location>
</feature>
<feature type="region of interest" description="Disordered" evidence="10">
    <location>
        <begin position="194"/>
        <end position="238"/>
    </location>
</feature>
<evidence type="ECO:0000256" key="7">
    <source>
        <dbReference type="ARBA" id="ARBA00022840"/>
    </source>
</evidence>
<evidence type="ECO:0000313" key="15">
    <source>
        <dbReference type="Proteomes" id="UP000219688"/>
    </source>
</evidence>
<proteinExistence type="predicted"/>
<dbReference type="Gene3D" id="3.30.565.10">
    <property type="entry name" value="Histidine kinase-like ATPase, C-terminal domain"/>
    <property type="match status" value="1"/>
</dbReference>
<evidence type="ECO:0000256" key="3">
    <source>
        <dbReference type="ARBA" id="ARBA00022553"/>
    </source>
</evidence>
<feature type="compositionally biased region" description="Basic and acidic residues" evidence="10">
    <location>
        <begin position="224"/>
        <end position="233"/>
    </location>
</feature>
<evidence type="ECO:0000256" key="8">
    <source>
        <dbReference type="ARBA" id="ARBA00023012"/>
    </source>
</evidence>
<dbReference type="CDD" id="cd16917">
    <property type="entry name" value="HATPase_UhpB-NarQ-NarX-like"/>
    <property type="match status" value="1"/>
</dbReference>
<dbReference type="AlphaFoldDB" id="A0A285VR69"/>
<keyword evidence="11" id="KW-0812">Transmembrane</keyword>